<evidence type="ECO:0000313" key="4">
    <source>
        <dbReference type="Proteomes" id="UP000178606"/>
    </source>
</evidence>
<dbReference type="AlphaFoldDB" id="A0A1F6CBB2"/>
<proteinExistence type="predicted"/>
<dbReference type="EMBL" id="MFKF01000315">
    <property type="protein sequence ID" value="OGG46443.1"/>
    <property type="molecule type" value="Genomic_DNA"/>
</dbReference>
<organism evidence="3 4">
    <name type="scientific">Handelsmanbacteria sp. (strain RIFCSPLOWO2_12_FULL_64_10)</name>
    <dbReference type="NCBI Taxonomy" id="1817868"/>
    <lineage>
        <taxon>Bacteria</taxon>
        <taxon>Candidatus Handelsmaniibacteriota</taxon>
    </lineage>
</organism>
<name>A0A1F6CBB2_HANXR</name>
<dbReference type="InterPro" id="IPR011051">
    <property type="entry name" value="RmlC_Cupin_sf"/>
</dbReference>
<accession>A0A1F6CBB2</accession>
<dbReference type="Proteomes" id="UP000178606">
    <property type="component" value="Unassembled WGS sequence"/>
</dbReference>
<evidence type="ECO:0000313" key="3">
    <source>
        <dbReference type="EMBL" id="OGG46443.1"/>
    </source>
</evidence>
<dbReference type="InterPro" id="IPR014710">
    <property type="entry name" value="RmlC-like_jellyroll"/>
</dbReference>
<dbReference type="SUPFAM" id="SSF51182">
    <property type="entry name" value="RmlC-like cupins"/>
    <property type="match status" value="1"/>
</dbReference>
<dbReference type="InterPro" id="IPR051610">
    <property type="entry name" value="GPI/OXD"/>
</dbReference>
<sequence length="155" mass="17454">MNKVNLNDLEWRERKSPQGRYRLSYRDISLGLGAKKGAGTLGDPPLDVGLVRMPPGAVNFPKHAHTTQWEFYVVVSGRGRVNVNDETREVQSGDCFVQPPGNAHQIVNAGEEDLIYYVIANNPQVDVVHYPDSEKWATKGKCFRMQEASYYDGEE</sequence>
<protein>
    <recommendedName>
        <fullName evidence="2">Cupin type-2 domain-containing protein</fullName>
    </recommendedName>
</protein>
<gene>
    <name evidence="3" type="ORF">A3F84_08610</name>
</gene>
<keyword evidence="1" id="KW-0479">Metal-binding</keyword>
<dbReference type="PANTHER" id="PTHR35848">
    <property type="entry name" value="OXALATE-BINDING PROTEIN"/>
    <property type="match status" value="1"/>
</dbReference>
<dbReference type="Pfam" id="PF07883">
    <property type="entry name" value="Cupin_2"/>
    <property type="match status" value="1"/>
</dbReference>
<evidence type="ECO:0000256" key="1">
    <source>
        <dbReference type="ARBA" id="ARBA00022723"/>
    </source>
</evidence>
<dbReference type="Gene3D" id="2.60.120.10">
    <property type="entry name" value="Jelly Rolls"/>
    <property type="match status" value="1"/>
</dbReference>
<feature type="domain" description="Cupin type-2" evidence="2">
    <location>
        <begin position="50"/>
        <end position="119"/>
    </location>
</feature>
<comment type="caution">
    <text evidence="3">The sequence shown here is derived from an EMBL/GenBank/DDBJ whole genome shotgun (WGS) entry which is preliminary data.</text>
</comment>
<dbReference type="PANTHER" id="PTHR35848:SF6">
    <property type="entry name" value="CUPIN TYPE-2 DOMAIN-CONTAINING PROTEIN"/>
    <property type="match status" value="1"/>
</dbReference>
<dbReference type="GO" id="GO:0046872">
    <property type="term" value="F:metal ion binding"/>
    <property type="evidence" value="ECO:0007669"/>
    <property type="project" value="UniProtKB-KW"/>
</dbReference>
<evidence type="ECO:0000259" key="2">
    <source>
        <dbReference type="Pfam" id="PF07883"/>
    </source>
</evidence>
<dbReference type="InterPro" id="IPR013096">
    <property type="entry name" value="Cupin_2"/>
</dbReference>
<reference evidence="3 4" key="1">
    <citation type="journal article" date="2016" name="Nat. Commun.">
        <title>Thousands of microbial genomes shed light on interconnected biogeochemical processes in an aquifer system.</title>
        <authorList>
            <person name="Anantharaman K."/>
            <person name="Brown C.T."/>
            <person name="Hug L.A."/>
            <person name="Sharon I."/>
            <person name="Castelle C.J."/>
            <person name="Probst A.J."/>
            <person name="Thomas B.C."/>
            <person name="Singh A."/>
            <person name="Wilkins M.J."/>
            <person name="Karaoz U."/>
            <person name="Brodie E.L."/>
            <person name="Williams K.H."/>
            <person name="Hubbard S.S."/>
            <person name="Banfield J.F."/>
        </authorList>
    </citation>
    <scope>NUCLEOTIDE SEQUENCE [LARGE SCALE GENOMIC DNA]</scope>
    <source>
        <strain evidence="4">RIFCSPLOWO2_12_FULL_64_10</strain>
    </source>
</reference>